<keyword evidence="1" id="KW-0732">Signal</keyword>
<evidence type="ECO:0000256" key="1">
    <source>
        <dbReference type="SAM" id="SignalP"/>
    </source>
</evidence>
<reference evidence="2" key="1">
    <citation type="submission" date="2022-09" db="EMBL/GenBank/DDBJ databases">
        <title>Tahibacter sp. nov., isolated from a fresh water.</title>
        <authorList>
            <person name="Baek J.H."/>
            <person name="Lee J.K."/>
            <person name="Kim J.M."/>
            <person name="Jeon C.O."/>
        </authorList>
    </citation>
    <scope>NUCLEOTIDE SEQUENCE</scope>
    <source>
        <strain evidence="2">W38</strain>
    </source>
</reference>
<accession>A0ABY6BCC1</accession>
<dbReference type="EMBL" id="CP104694">
    <property type="protein sequence ID" value="UXI67686.1"/>
    <property type="molecule type" value="Genomic_DNA"/>
</dbReference>
<keyword evidence="3" id="KW-1185">Reference proteome</keyword>
<feature type="signal peptide" evidence="1">
    <location>
        <begin position="1"/>
        <end position="29"/>
    </location>
</feature>
<evidence type="ECO:0000313" key="3">
    <source>
        <dbReference type="Proteomes" id="UP001064632"/>
    </source>
</evidence>
<protein>
    <submittedName>
        <fullName evidence="2">Uncharacterized protein</fullName>
    </submittedName>
</protein>
<organism evidence="2 3">
    <name type="scientific">Tahibacter amnicola</name>
    <dbReference type="NCBI Taxonomy" id="2976241"/>
    <lineage>
        <taxon>Bacteria</taxon>
        <taxon>Pseudomonadati</taxon>
        <taxon>Pseudomonadota</taxon>
        <taxon>Gammaproteobacteria</taxon>
        <taxon>Lysobacterales</taxon>
        <taxon>Rhodanobacteraceae</taxon>
        <taxon>Tahibacter</taxon>
    </lineage>
</organism>
<dbReference type="Proteomes" id="UP001064632">
    <property type="component" value="Chromosome"/>
</dbReference>
<sequence length="318" mass="33053">MRSVIPFLAYRQRLATVLLCGIAVAPALARASDAGMHAGHLRTDYEAGRGTAVLPLSLPYDQAGIEGCLFDAASSFAACPGRRGDAWSGALQTRAACGGDATPSALSWRGCREFADSPALASPGAGATYWVIHANDDPSFDQCNEGPPGLSHRVYSLADPTSSAVFRAGTEPLFGTTGRVAKISVDLGARQIACAAIGGNRFSVPFLSLGSQAGRGDAMPMGTLRAGQSGRATVHFDAAITHYAPPGAVPAAAISARRRRRAYTPVCLHSRPGTACRTCFSSTCSAWAHWMPGSARPARRAGTGRLPTACSIQAPSWH</sequence>
<name>A0ABY6BCC1_9GAMM</name>
<evidence type="ECO:0000313" key="2">
    <source>
        <dbReference type="EMBL" id="UXI67686.1"/>
    </source>
</evidence>
<feature type="chain" id="PRO_5047509050" evidence="1">
    <location>
        <begin position="30"/>
        <end position="318"/>
    </location>
</feature>
<proteinExistence type="predicted"/>
<dbReference type="RefSeq" id="WP_261694656.1">
    <property type="nucleotide sequence ID" value="NZ_CP104694.1"/>
</dbReference>
<gene>
    <name evidence="2" type="ORF">N4264_23590</name>
</gene>